<organism evidence="1 2">
    <name type="scientific">Ladona fulva</name>
    <name type="common">Scarce chaser dragonfly</name>
    <name type="synonym">Libellula fulva</name>
    <dbReference type="NCBI Taxonomy" id="123851"/>
    <lineage>
        <taxon>Eukaryota</taxon>
        <taxon>Metazoa</taxon>
        <taxon>Ecdysozoa</taxon>
        <taxon>Arthropoda</taxon>
        <taxon>Hexapoda</taxon>
        <taxon>Insecta</taxon>
        <taxon>Pterygota</taxon>
        <taxon>Palaeoptera</taxon>
        <taxon>Odonata</taxon>
        <taxon>Epiprocta</taxon>
        <taxon>Anisoptera</taxon>
        <taxon>Libelluloidea</taxon>
        <taxon>Libellulidae</taxon>
        <taxon>Ladona</taxon>
    </lineage>
</organism>
<protein>
    <submittedName>
        <fullName evidence="1">Uncharacterized protein</fullName>
    </submittedName>
</protein>
<comment type="caution">
    <text evidence="1">The sequence shown here is derived from an EMBL/GenBank/DDBJ whole genome shotgun (WGS) entry which is preliminary data.</text>
</comment>
<reference evidence="1" key="1">
    <citation type="submission" date="2013-04" db="EMBL/GenBank/DDBJ databases">
        <authorList>
            <person name="Qu J."/>
            <person name="Murali S.C."/>
            <person name="Bandaranaike D."/>
            <person name="Bellair M."/>
            <person name="Blankenburg K."/>
            <person name="Chao H."/>
            <person name="Dinh H."/>
            <person name="Doddapaneni H."/>
            <person name="Downs B."/>
            <person name="Dugan-Rocha S."/>
            <person name="Elkadiri S."/>
            <person name="Gnanaolivu R.D."/>
            <person name="Hernandez B."/>
            <person name="Javaid M."/>
            <person name="Jayaseelan J.C."/>
            <person name="Lee S."/>
            <person name="Li M."/>
            <person name="Ming W."/>
            <person name="Munidasa M."/>
            <person name="Muniz J."/>
            <person name="Nguyen L."/>
            <person name="Ongeri F."/>
            <person name="Osuji N."/>
            <person name="Pu L.-L."/>
            <person name="Puazo M."/>
            <person name="Qu C."/>
            <person name="Quiroz J."/>
            <person name="Raj R."/>
            <person name="Weissenberger G."/>
            <person name="Xin Y."/>
            <person name="Zou X."/>
            <person name="Han Y."/>
            <person name="Richards S."/>
            <person name="Worley K."/>
            <person name="Muzny D."/>
            <person name="Gibbs R."/>
        </authorList>
    </citation>
    <scope>NUCLEOTIDE SEQUENCE</scope>
    <source>
        <strain evidence="1">Sampled in the wild</strain>
    </source>
</reference>
<dbReference type="Pfam" id="PF13896">
    <property type="entry name" value="Glyco_transf_49"/>
    <property type="match status" value="1"/>
</dbReference>
<dbReference type="Proteomes" id="UP000792457">
    <property type="component" value="Unassembled WGS sequence"/>
</dbReference>
<dbReference type="PANTHER" id="PTHR47412">
    <property type="entry name" value="FI01434P-RELATED"/>
    <property type="match status" value="1"/>
</dbReference>
<sequence length="227" mass="27238">MERRDIAAAVNTFLRKMHLLRTRGDEQLIIYLDETWVNQSHSWAYIWKTLMRMRDVKSQQEKGRLSKKSSDYQEEINDDEFCKYFVSMLMGPEEGSVIVMDMPLVMVRREFPYHRWEPIYIGTNREPLYSEVLSWEGQQDKMTQMHQMCLLGYHFVVLDRAFLVHTPGVKRAQPLFHGKPLKIELDAEAKVQREWMKKHEKRNTHFYEMIVESMNLAHPRNPKCKTR</sequence>
<dbReference type="OrthoDB" id="9974378at2759"/>
<dbReference type="AlphaFoldDB" id="A0A8K0NWW0"/>
<evidence type="ECO:0000313" key="2">
    <source>
        <dbReference type="Proteomes" id="UP000792457"/>
    </source>
</evidence>
<dbReference type="PANTHER" id="PTHR47412:SF1">
    <property type="entry name" value="FI01434P-RELATED"/>
    <property type="match status" value="1"/>
</dbReference>
<accession>A0A8K0NWW0</accession>
<dbReference type="EMBL" id="KZ308206">
    <property type="protein sequence ID" value="KAG8224662.1"/>
    <property type="molecule type" value="Genomic_DNA"/>
</dbReference>
<evidence type="ECO:0000313" key="1">
    <source>
        <dbReference type="EMBL" id="KAG8224662.1"/>
    </source>
</evidence>
<reference evidence="1" key="2">
    <citation type="submission" date="2017-10" db="EMBL/GenBank/DDBJ databases">
        <title>Ladona fulva Genome sequencing and assembly.</title>
        <authorList>
            <person name="Murali S."/>
            <person name="Richards S."/>
            <person name="Bandaranaike D."/>
            <person name="Bellair M."/>
            <person name="Blankenburg K."/>
            <person name="Chao H."/>
            <person name="Dinh H."/>
            <person name="Doddapaneni H."/>
            <person name="Dugan-Rocha S."/>
            <person name="Elkadiri S."/>
            <person name="Gnanaolivu R."/>
            <person name="Hernandez B."/>
            <person name="Skinner E."/>
            <person name="Javaid M."/>
            <person name="Lee S."/>
            <person name="Li M."/>
            <person name="Ming W."/>
            <person name="Munidasa M."/>
            <person name="Muniz J."/>
            <person name="Nguyen L."/>
            <person name="Hughes D."/>
            <person name="Osuji N."/>
            <person name="Pu L.-L."/>
            <person name="Puazo M."/>
            <person name="Qu C."/>
            <person name="Quiroz J."/>
            <person name="Raj R."/>
            <person name="Weissenberger G."/>
            <person name="Xin Y."/>
            <person name="Zou X."/>
            <person name="Han Y."/>
            <person name="Worley K."/>
            <person name="Muzny D."/>
            <person name="Gibbs R."/>
        </authorList>
    </citation>
    <scope>NUCLEOTIDE SEQUENCE</scope>
    <source>
        <strain evidence="1">Sampled in the wild</strain>
    </source>
</reference>
<gene>
    <name evidence="1" type="ORF">J437_LFUL005103</name>
</gene>
<name>A0A8K0NWW0_LADFU</name>
<keyword evidence="2" id="KW-1185">Reference proteome</keyword>
<proteinExistence type="predicted"/>